<reference evidence="2 3" key="2">
    <citation type="journal article" date="2021" name="Curr. Genet.">
        <title>Genetic response to nitrogen starvation in the aggressive Eucalyptus foliar pathogen Teratosphaeria destructans.</title>
        <authorList>
            <person name="Havenga M."/>
            <person name="Wingfield B.D."/>
            <person name="Wingfield M.J."/>
            <person name="Dreyer L.L."/>
            <person name="Roets F."/>
            <person name="Aylward J."/>
        </authorList>
    </citation>
    <scope>NUCLEOTIDE SEQUENCE [LARGE SCALE GENOMIC DNA]</scope>
    <source>
        <strain evidence="2">CMW44962</strain>
    </source>
</reference>
<evidence type="ECO:0000256" key="1">
    <source>
        <dbReference type="SAM" id="MobiDB-lite"/>
    </source>
</evidence>
<keyword evidence="3" id="KW-1185">Reference proteome</keyword>
<sequence length="72" mass="8936">MSGLLWKKRQEKERHRRRLRLEARRKEKWEQARQNVHDGNVLRMGRKQKQSLSARETKHEDEMIRLQQDLFA</sequence>
<accession>A0A9W7SI85</accession>
<organism evidence="2 3">
    <name type="scientific">Teratosphaeria destructans</name>
    <dbReference type="NCBI Taxonomy" id="418781"/>
    <lineage>
        <taxon>Eukaryota</taxon>
        <taxon>Fungi</taxon>
        <taxon>Dikarya</taxon>
        <taxon>Ascomycota</taxon>
        <taxon>Pezizomycotina</taxon>
        <taxon>Dothideomycetes</taxon>
        <taxon>Dothideomycetidae</taxon>
        <taxon>Mycosphaerellales</taxon>
        <taxon>Teratosphaeriaceae</taxon>
        <taxon>Teratosphaeria</taxon>
    </lineage>
</organism>
<name>A0A9W7SI85_9PEZI</name>
<dbReference type="EMBL" id="RIBY02002533">
    <property type="protein sequence ID" value="KAH9810047.1"/>
    <property type="molecule type" value="Genomic_DNA"/>
</dbReference>
<comment type="caution">
    <text evidence="2">The sequence shown here is derived from an EMBL/GenBank/DDBJ whole genome shotgun (WGS) entry which is preliminary data.</text>
</comment>
<feature type="region of interest" description="Disordered" evidence="1">
    <location>
        <begin position="27"/>
        <end position="60"/>
    </location>
</feature>
<evidence type="ECO:0000313" key="3">
    <source>
        <dbReference type="Proteomes" id="UP001138500"/>
    </source>
</evidence>
<reference evidence="2 3" key="1">
    <citation type="journal article" date="2018" name="IMA Fungus">
        <title>IMA Genome-F 10: Nine draft genome sequences of Claviceps purpurea s.lat., including C. arundinis, C. humidiphila, and C. cf. spartinae, pseudomolecules for the pitch canker pathogen Fusarium circinatum, draft genome of Davidsoniella eucalypti, Grosmannia galeiformis, Quambalaria eucalypti, and Teratosphaeria destructans.</title>
        <authorList>
            <person name="Wingfield B.D."/>
            <person name="Liu M."/>
            <person name="Nguyen H.D."/>
            <person name="Lane F.A."/>
            <person name="Morgan S.W."/>
            <person name="De Vos L."/>
            <person name="Wilken P.M."/>
            <person name="Duong T.A."/>
            <person name="Aylward J."/>
            <person name="Coetzee M.P."/>
            <person name="Dadej K."/>
            <person name="De Beer Z.W."/>
            <person name="Findlay W."/>
            <person name="Havenga M."/>
            <person name="Kolarik M."/>
            <person name="Menzies J.G."/>
            <person name="Naidoo K."/>
            <person name="Pochopski O."/>
            <person name="Shoukouhi P."/>
            <person name="Santana Q.C."/>
            <person name="Seifert K.A."/>
            <person name="Soal N."/>
            <person name="Steenkamp E.T."/>
            <person name="Tatham C.T."/>
            <person name="van der Nest M.A."/>
            <person name="Wingfield M.J."/>
        </authorList>
    </citation>
    <scope>NUCLEOTIDE SEQUENCE [LARGE SCALE GENOMIC DNA]</scope>
    <source>
        <strain evidence="2">CMW44962</strain>
    </source>
</reference>
<proteinExistence type="predicted"/>
<dbReference type="Proteomes" id="UP001138500">
    <property type="component" value="Unassembled WGS sequence"/>
</dbReference>
<gene>
    <name evidence="2" type="ORF">Tdes44962_MAKER01016</name>
</gene>
<evidence type="ECO:0000313" key="2">
    <source>
        <dbReference type="EMBL" id="KAH9810047.1"/>
    </source>
</evidence>
<protein>
    <submittedName>
        <fullName evidence="2">Uncharacterized protein</fullName>
    </submittedName>
</protein>
<dbReference type="AlphaFoldDB" id="A0A9W7SI85"/>